<sequence length="179" mass="20462">MGVLLLNSNYEIRSTLQERKSNVVTLLVPESTLLRYSVRERRNLPKKIPALLRRYSKFLSATKRLGNKAGKTLYQPSPGKLKMKKINVRLSTGSWALFGALAQVHGVSRCFLFNYLLSLEDSGVGDSIVSVMNEGGPTFHKNYKYILDLDLLNNSITRSLQCHPHDTFYVLDYRDWYDS</sequence>
<dbReference type="InterPro" id="IPR011458">
    <property type="entry name" value="DUF1564"/>
</dbReference>
<protein>
    <submittedName>
        <fullName evidence="1">DUF1564 domain-containing protein</fullName>
    </submittedName>
</protein>
<dbReference type="RefSeq" id="WP_123180105.1">
    <property type="nucleotide sequence ID" value="NZ_CP033614.1"/>
</dbReference>
<dbReference type="EMBL" id="CP033614">
    <property type="protein sequence ID" value="AYV57017.1"/>
    <property type="molecule type" value="Genomic_DNA"/>
</dbReference>
<dbReference type="AlphaFoldDB" id="A0AAD0URB3"/>
<gene>
    <name evidence="1" type="ORF">EFP84_16910</name>
</gene>
<dbReference type="Proteomes" id="UP000276407">
    <property type="component" value="Chromosome 1"/>
</dbReference>
<accession>A0AAD0URB3</accession>
<dbReference type="Pfam" id="PF07600">
    <property type="entry name" value="DUF1564"/>
    <property type="match status" value="1"/>
</dbReference>
<organism evidence="1 2">
    <name type="scientific">Leptospira kmetyi</name>
    <dbReference type="NCBI Taxonomy" id="408139"/>
    <lineage>
        <taxon>Bacteria</taxon>
        <taxon>Pseudomonadati</taxon>
        <taxon>Spirochaetota</taxon>
        <taxon>Spirochaetia</taxon>
        <taxon>Leptospirales</taxon>
        <taxon>Leptospiraceae</taxon>
        <taxon>Leptospira</taxon>
    </lineage>
</organism>
<evidence type="ECO:0000313" key="2">
    <source>
        <dbReference type="Proteomes" id="UP000276407"/>
    </source>
</evidence>
<dbReference type="KEGG" id="lkm:EFP84_16910"/>
<evidence type="ECO:0000313" key="1">
    <source>
        <dbReference type="EMBL" id="AYV57017.1"/>
    </source>
</evidence>
<name>A0AAD0URB3_9LEPT</name>
<reference evidence="1 2" key="1">
    <citation type="submission" date="2018-11" db="EMBL/GenBank/DDBJ databases">
        <title>Complete genome sequence of Leptospira kmetyi isolate LS 001/16 from soil sample associated with a leptospirosis patient in Kelantan.</title>
        <authorList>
            <person name="Muhammad Yusoff F."/>
            <person name="Muhammad Yusoff S."/>
            <person name="Ahmad M.N."/>
            <person name="Yusof N.Y."/>
            <person name="Aziah I."/>
        </authorList>
    </citation>
    <scope>NUCLEOTIDE SEQUENCE [LARGE SCALE GENOMIC DNA]</scope>
    <source>
        <strain evidence="1 2">LS 001/16</strain>
    </source>
</reference>
<proteinExistence type="predicted"/>